<reference evidence="2 3" key="1">
    <citation type="submission" date="2024-11" db="EMBL/GenBank/DDBJ databases">
        <title>Adaptive evolution of stress response genes in parasites aligns with host niche diversity.</title>
        <authorList>
            <person name="Hahn C."/>
            <person name="Resl P."/>
        </authorList>
    </citation>
    <scope>NUCLEOTIDE SEQUENCE [LARGE SCALE GENOMIC DNA]</scope>
    <source>
        <strain evidence="2">EGGRZ-B1_66</strain>
        <tissue evidence="2">Body</tissue>
    </source>
</reference>
<proteinExistence type="predicted"/>
<dbReference type="Proteomes" id="UP001626550">
    <property type="component" value="Unassembled WGS sequence"/>
</dbReference>
<name>A0ABD2Q313_9PLAT</name>
<accession>A0ABD2Q313</accession>
<dbReference type="PANTHER" id="PTHR10984:SF30">
    <property type="entry name" value="ENDOPLASMIC RETICULUM-GOLGI INTERMEDIATE COMPARTMENT PROTEIN 2"/>
    <property type="match status" value="1"/>
</dbReference>
<dbReference type="InterPro" id="IPR045888">
    <property type="entry name" value="Erv"/>
</dbReference>
<protein>
    <recommendedName>
        <fullName evidence="1">Endoplasmic reticulum vesicle transporter C-terminal domain-containing protein</fullName>
    </recommendedName>
</protein>
<feature type="domain" description="Endoplasmic reticulum vesicle transporter C-terminal" evidence="1">
    <location>
        <begin position="1"/>
        <end position="133"/>
    </location>
</feature>
<sequence length="167" mass="18716">MHVHMSFFGSDAATNYSHRIHHFSIGPSLRNQVHVLQGEEKISHSNNPSFKYFIQAVATEFTEGPTFHGKTYHYSATELSSGEVTANDIAGIFFTYTFFPLKIRIDSSSSDTLGFLIIRLCSSIGGIFATVHVLRNLALALLHLYKEHFSRKSAQKHAYNIISPPVE</sequence>
<evidence type="ECO:0000313" key="3">
    <source>
        <dbReference type="Proteomes" id="UP001626550"/>
    </source>
</evidence>
<organism evidence="2 3">
    <name type="scientific">Cichlidogyrus casuarinus</name>
    <dbReference type="NCBI Taxonomy" id="1844966"/>
    <lineage>
        <taxon>Eukaryota</taxon>
        <taxon>Metazoa</taxon>
        <taxon>Spiralia</taxon>
        <taxon>Lophotrochozoa</taxon>
        <taxon>Platyhelminthes</taxon>
        <taxon>Monogenea</taxon>
        <taxon>Monopisthocotylea</taxon>
        <taxon>Dactylogyridea</taxon>
        <taxon>Ancyrocephalidae</taxon>
        <taxon>Cichlidogyrus</taxon>
    </lineage>
</organism>
<dbReference type="InterPro" id="IPR012936">
    <property type="entry name" value="Erv_C"/>
</dbReference>
<evidence type="ECO:0000259" key="1">
    <source>
        <dbReference type="Pfam" id="PF07970"/>
    </source>
</evidence>
<keyword evidence="3" id="KW-1185">Reference proteome</keyword>
<dbReference type="EMBL" id="JBJKFK010001124">
    <property type="protein sequence ID" value="KAL3314010.1"/>
    <property type="molecule type" value="Genomic_DNA"/>
</dbReference>
<dbReference type="AlphaFoldDB" id="A0ABD2Q313"/>
<dbReference type="PANTHER" id="PTHR10984">
    <property type="entry name" value="ENDOPLASMIC RETICULUM-GOLGI INTERMEDIATE COMPARTMENT PROTEIN"/>
    <property type="match status" value="1"/>
</dbReference>
<dbReference type="Pfam" id="PF07970">
    <property type="entry name" value="COPIIcoated_ERV"/>
    <property type="match status" value="1"/>
</dbReference>
<gene>
    <name evidence="2" type="ORF">Ciccas_007384</name>
</gene>
<comment type="caution">
    <text evidence="2">The sequence shown here is derived from an EMBL/GenBank/DDBJ whole genome shotgun (WGS) entry which is preliminary data.</text>
</comment>
<evidence type="ECO:0000313" key="2">
    <source>
        <dbReference type="EMBL" id="KAL3314010.1"/>
    </source>
</evidence>